<feature type="transmembrane region" description="Helical" evidence="1">
    <location>
        <begin position="21"/>
        <end position="39"/>
    </location>
</feature>
<evidence type="ECO:0000313" key="2">
    <source>
        <dbReference type="EMBL" id="ABE56625.1"/>
    </source>
</evidence>
<protein>
    <submittedName>
        <fullName evidence="2">MSHA biogenesis protein MshJ</fullName>
    </submittedName>
</protein>
<name>Q12IV1_SHEDO</name>
<dbReference type="OrthoDB" id="9151209at2"/>
<dbReference type="PROSITE" id="PS51257">
    <property type="entry name" value="PROKAR_LIPOPROTEIN"/>
    <property type="match status" value="1"/>
</dbReference>
<organism evidence="2 3">
    <name type="scientific">Shewanella denitrificans (strain OS217 / ATCC BAA-1090 / DSM 15013)</name>
    <dbReference type="NCBI Taxonomy" id="318161"/>
    <lineage>
        <taxon>Bacteria</taxon>
        <taxon>Pseudomonadati</taxon>
        <taxon>Pseudomonadota</taxon>
        <taxon>Gammaproteobacteria</taxon>
        <taxon>Alteromonadales</taxon>
        <taxon>Shewanellaceae</taxon>
        <taxon>Shewanella</taxon>
    </lineage>
</organism>
<keyword evidence="1" id="KW-0472">Membrane</keyword>
<keyword evidence="3" id="KW-1185">Reference proteome</keyword>
<dbReference type="EMBL" id="CP000302">
    <property type="protein sequence ID" value="ABE56625.1"/>
    <property type="molecule type" value="Genomic_DNA"/>
</dbReference>
<evidence type="ECO:0000313" key="3">
    <source>
        <dbReference type="Proteomes" id="UP000001982"/>
    </source>
</evidence>
<reference evidence="2 3" key="1">
    <citation type="submission" date="2006-03" db="EMBL/GenBank/DDBJ databases">
        <title>Complete sequence of Shewanella denitrificans OS217.</title>
        <authorList>
            <consortium name="US DOE Joint Genome Institute"/>
            <person name="Copeland A."/>
            <person name="Lucas S."/>
            <person name="Lapidus A."/>
            <person name="Barry K."/>
            <person name="Detter J.C."/>
            <person name="Glavina del Rio T."/>
            <person name="Hammon N."/>
            <person name="Israni S."/>
            <person name="Dalin E."/>
            <person name="Tice H."/>
            <person name="Pitluck S."/>
            <person name="Brettin T."/>
            <person name="Bruce D."/>
            <person name="Han C."/>
            <person name="Tapia R."/>
            <person name="Gilna P."/>
            <person name="Kiss H."/>
            <person name="Schmutz J."/>
            <person name="Larimer F."/>
            <person name="Land M."/>
            <person name="Hauser L."/>
            <person name="Kyrpides N."/>
            <person name="Lykidis A."/>
            <person name="Richardson P."/>
        </authorList>
    </citation>
    <scope>NUCLEOTIDE SEQUENCE [LARGE SCALE GENOMIC DNA]</scope>
    <source>
        <strain evidence="3">OS217 / ATCC BAA-1090 / DSM 15013</strain>
    </source>
</reference>
<accession>Q12IV1</accession>
<gene>
    <name evidence="2" type="ordered locus">Sden_3349</name>
</gene>
<dbReference type="KEGG" id="sdn:Sden_3349"/>
<sequence length="218" mass="24781">MKQQWQALASKFNELSQRERVLVGFASLVLVVFSCFMLLEPMLLDNQQRAQHLKELHHSNQMASQSIAVYQQGLSLDPDADYKQRLAMLEQQLIFVDAELSEQMVDMIPADYMPAVLAQLLSQVKGLTLLGFSSLPPQALLGSEEVNKLNLYSHGIKLTLEGDYFSFLNFVKAVEAMPDKLYWKRLDYQVASHPKASIELELYTLSINKDFISVAKHD</sequence>
<dbReference type="RefSeq" id="WP_011497768.1">
    <property type="nucleotide sequence ID" value="NC_007954.1"/>
</dbReference>
<keyword evidence="1" id="KW-0812">Transmembrane</keyword>
<dbReference type="AlphaFoldDB" id="Q12IV1"/>
<dbReference type="eggNOG" id="COG3167">
    <property type="taxonomic scope" value="Bacteria"/>
</dbReference>
<proteinExistence type="predicted"/>
<dbReference type="STRING" id="318161.Sden_3349"/>
<dbReference type="HOGENOM" id="CLU_102941_0_0_6"/>
<dbReference type="Proteomes" id="UP000001982">
    <property type="component" value="Chromosome"/>
</dbReference>
<keyword evidence="1" id="KW-1133">Transmembrane helix</keyword>
<evidence type="ECO:0000256" key="1">
    <source>
        <dbReference type="SAM" id="Phobius"/>
    </source>
</evidence>